<dbReference type="PANTHER" id="PTHR14187:SF5">
    <property type="entry name" value="HEAT SHOCK 70 KDA PROTEIN 12A"/>
    <property type="match status" value="1"/>
</dbReference>
<dbReference type="HOGENOM" id="CLU_009958_4_2_1"/>
<dbReference type="AlphaFoldDB" id="A0A0C9WRD6"/>
<evidence type="ECO:0000313" key="2">
    <source>
        <dbReference type="Proteomes" id="UP000054477"/>
    </source>
</evidence>
<gene>
    <name evidence="1" type="ORF">K443DRAFT_375225</name>
</gene>
<keyword evidence="2" id="KW-1185">Reference proteome</keyword>
<sequence length="622" mass="70555">MSSRPPYKGSRRRLVMAFDVGTTFSGISYSILDPGQVPEVKGVTRFPAQEHSSGSSKIPTIVYYDKQGTVRAIGAEAASEGIFEQAEDGDWYKVEWFKLHLRPNTRQTAHISEQLPPLPPQKKIIDVFADFFKYLFQCAASYIQETHANGRTLWNSLKDDIHFVLSHPNGWEGPQQSQMRQAAVIAGLIPDNTHGRSRVSFVTEGEASLHFSIENGLPADAMETGEGVVIVDAGGGTLDISAYSKSTNEVKDSFEEISAPQCHFHGSIFVSIHARQFLEDHLSDSAFIDDIDNMVRCFDRTTKLRFRNVNEPQFIKFGSTRDNEPESDIRYGQLKLMGSDVANFFEPSVRCIVQAVTEQQRTAHRAFSHIVLVGGFSSNDWLYQRVKEDLQPLGYNVIRPVNHLNKAVADGAISFYIDHYVHTRVSKFDYGQFSNVRYNPQNPEHVARYRDSYVSLSGERNIKNSFSVILPKVSETKEFSRKFHLSRTTQSSFKSASAVLWSYRGEITNPRWRDVDKGNYSLLCKIEMDLSGVDTESLAQTGPEGKFYLFHYKVILMFGLTELKAQVAWKENVSRAIGISCKHRTLEIPRLTRESRRGALLRFDMEGSLNYRYRSPARIIYD</sequence>
<dbReference type="STRING" id="1095629.A0A0C9WRD6"/>
<dbReference type="SUPFAM" id="SSF53067">
    <property type="entry name" value="Actin-like ATPase domain"/>
    <property type="match status" value="2"/>
</dbReference>
<dbReference type="OrthoDB" id="2963168at2759"/>
<dbReference type="PANTHER" id="PTHR14187">
    <property type="entry name" value="ALPHA KINASE/ELONGATION FACTOR 2 KINASE"/>
    <property type="match status" value="1"/>
</dbReference>
<dbReference type="CDD" id="cd10170">
    <property type="entry name" value="ASKHA_NBD_HSP70"/>
    <property type="match status" value="1"/>
</dbReference>
<protein>
    <recommendedName>
        <fullName evidence="3">Actin-like ATPase domain-containing protein</fullName>
    </recommendedName>
</protein>
<name>A0A0C9WRD6_9AGAR</name>
<dbReference type="EMBL" id="KN838816">
    <property type="protein sequence ID" value="KIJ93950.1"/>
    <property type="molecule type" value="Genomic_DNA"/>
</dbReference>
<reference evidence="2" key="2">
    <citation type="submission" date="2015-01" db="EMBL/GenBank/DDBJ databases">
        <title>Evolutionary Origins and Diversification of the Mycorrhizal Mutualists.</title>
        <authorList>
            <consortium name="DOE Joint Genome Institute"/>
            <consortium name="Mycorrhizal Genomics Consortium"/>
            <person name="Kohler A."/>
            <person name="Kuo A."/>
            <person name="Nagy L.G."/>
            <person name="Floudas D."/>
            <person name="Copeland A."/>
            <person name="Barry K.W."/>
            <person name="Cichocki N."/>
            <person name="Veneault-Fourrey C."/>
            <person name="LaButti K."/>
            <person name="Lindquist E.A."/>
            <person name="Lipzen A."/>
            <person name="Lundell T."/>
            <person name="Morin E."/>
            <person name="Murat C."/>
            <person name="Riley R."/>
            <person name="Ohm R."/>
            <person name="Sun H."/>
            <person name="Tunlid A."/>
            <person name="Henrissat B."/>
            <person name="Grigoriev I.V."/>
            <person name="Hibbett D.S."/>
            <person name="Martin F."/>
        </authorList>
    </citation>
    <scope>NUCLEOTIDE SEQUENCE [LARGE SCALE GENOMIC DNA]</scope>
    <source>
        <strain evidence="2">LaAM-08-1</strain>
    </source>
</reference>
<evidence type="ECO:0008006" key="3">
    <source>
        <dbReference type="Google" id="ProtNLM"/>
    </source>
</evidence>
<dbReference type="InterPro" id="IPR043129">
    <property type="entry name" value="ATPase_NBD"/>
</dbReference>
<dbReference type="Gene3D" id="3.30.420.40">
    <property type="match status" value="1"/>
</dbReference>
<organism evidence="1 2">
    <name type="scientific">Laccaria amethystina LaAM-08-1</name>
    <dbReference type="NCBI Taxonomy" id="1095629"/>
    <lineage>
        <taxon>Eukaryota</taxon>
        <taxon>Fungi</taxon>
        <taxon>Dikarya</taxon>
        <taxon>Basidiomycota</taxon>
        <taxon>Agaricomycotina</taxon>
        <taxon>Agaricomycetes</taxon>
        <taxon>Agaricomycetidae</taxon>
        <taxon>Agaricales</taxon>
        <taxon>Agaricineae</taxon>
        <taxon>Hydnangiaceae</taxon>
        <taxon>Laccaria</taxon>
    </lineage>
</organism>
<dbReference type="Proteomes" id="UP000054477">
    <property type="component" value="Unassembled WGS sequence"/>
</dbReference>
<proteinExistence type="predicted"/>
<accession>A0A0C9WRD6</accession>
<reference evidence="1 2" key="1">
    <citation type="submission" date="2014-04" db="EMBL/GenBank/DDBJ databases">
        <authorList>
            <consortium name="DOE Joint Genome Institute"/>
            <person name="Kuo A."/>
            <person name="Kohler A."/>
            <person name="Nagy L.G."/>
            <person name="Floudas D."/>
            <person name="Copeland A."/>
            <person name="Barry K.W."/>
            <person name="Cichocki N."/>
            <person name="Veneault-Fourrey C."/>
            <person name="LaButti K."/>
            <person name="Lindquist E.A."/>
            <person name="Lipzen A."/>
            <person name="Lundell T."/>
            <person name="Morin E."/>
            <person name="Murat C."/>
            <person name="Sun H."/>
            <person name="Tunlid A."/>
            <person name="Henrissat B."/>
            <person name="Grigoriev I.V."/>
            <person name="Hibbett D.S."/>
            <person name="Martin F."/>
            <person name="Nordberg H.P."/>
            <person name="Cantor M.N."/>
            <person name="Hua S.X."/>
        </authorList>
    </citation>
    <scope>NUCLEOTIDE SEQUENCE [LARGE SCALE GENOMIC DNA]</scope>
    <source>
        <strain evidence="1 2">LaAM-08-1</strain>
    </source>
</reference>
<evidence type="ECO:0000313" key="1">
    <source>
        <dbReference type="EMBL" id="KIJ93950.1"/>
    </source>
</evidence>